<protein>
    <submittedName>
        <fullName evidence="1">Uncharacterized protein</fullName>
    </submittedName>
</protein>
<gene>
    <name evidence="1" type="ORF">LARSCL_LOCUS5134</name>
</gene>
<organism evidence="1 2">
    <name type="scientific">Larinioides sclopetarius</name>
    <dbReference type="NCBI Taxonomy" id="280406"/>
    <lineage>
        <taxon>Eukaryota</taxon>
        <taxon>Metazoa</taxon>
        <taxon>Ecdysozoa</taxon>
        <taxon>Arthropoda</taxon>
        <taxon>Chelicerata</taxon>
        <taxon>Arachnida</taxon>
        <taxon>Araneae</taxon>
        <taxon>Araneomorphae</taxon>
        <taxon>Entelegynae</taxon>
        <taxon>Araneoidea</taxon>
        <taxon>Araneidae</taxon>
        <taxon>Larinioides</taxon>
    </lineage>
</organism>
<dbReference type="AlphaFoldDB" id="A0AAV1ZEX7"/>
<name>A0AAV1ZEX7_9ARAC</name>
<comment type="caution">
    <text evidence="1">The sequence shown here is derived from an EMBL/GenBank/DDBJ whole genome shotgun (WGS) entry which is preliminary data.</text>
</comment>
<accession>A0AAV1ZEX7</accession>
<dbReference type="Proteomes" id="UP001497382">
    <property type="component" value="Unassembled WGS sequence"/>
</dbReference>
<reference evidence="1 2" key="1">
    <citation type="submission" date="2024-04" db="EMBL/GenBank/DDBJ databases">
        <authorList>
            <person name="Rising A."/>
            <person name="Reimegard J."/>
            <person name="Sonavane S."/>
            <person name="Akerstrom W."/>
            <person name="Nylinder S."/>
            <person name="Hedman E."/>
            <person name="Kallberg Y."/>
        </authorList>
    </citation>
    <scope>NUCLEOTIDE SEQUENCE [LARGE SCALE GENOMIC DNA]</scope>
</reference>
<feature type="non-terminal residue" evidence="1">
    <location>
        <position position="63"/>
    </location>
</feature>
<evidence type="ECO:0000313" key="1">
    <source>
        <dbReference type="EMBL" id="CAL1270150.1"/>
    </source>
</evidence>
<dbReference type="EMBL" id="CAXIEN010000046">
    <property type="protein sequence ID" value="CAL1270150.1"/>
    <property type="molecule type" value="Genomic_DNA"/>
</dbReference>
<evidence type="ECO:0000313" key="2">
    <source>
        <dbReference type="Proteomes" id="UP001497382"/>
    </source>
</evidence>
<keyword evidence="2" id="KW-1185">Reference proteome</keyword>
<sequence>MTTGKVINDQCFFSGHPWNIHEEIPFVLKTFDLSIDYSLSDSERQNDDNHSYFRAKFSFSQCK</sequence>
<proteinExistence type="predicted"/>